<evidence type="ECO:0000256" key="4">
    <source>
        <dbReference type="ARBA" id="ARBA00023136"/>
    </source>
</evidence>
<keyword evidence="3 6" id="KW-1133">Transmembrane helix</keyword>
<proteinExistence type="predicted"/>
<dbReference type="VEuPathDB" id="FungiDB:SCODWIG_02163"/>
<keyword evidence="2 6" id="KW-0812">Transmembrane</keyword>
<reference evidence="10" key="1">
    <citation type="submission" date="2018-06" db="EMBL/GenBank/DDBJ databases">
        <authorList>
            <person name="Guldener U."/>
        </authorList>
    </citation>
    <scope>NUCLEOTIDE SEQUENCE [LARGE SCALE GENOMIC DNA]</scope>
    <source>
        <strain evidence="10">UTAD17</strain>
    </source>
</reference>
<dbReference type="InterPro" id="IPR045120">
    <property type="entry name" value="Suco/Slp1-like"/>
</dbReference>
<feature type="region of interest" description="Disordered" evidence="5">
    <location>
        <begin position="245"/>
        <end position="280"/>
    </location>
</feature>
<dbReference type="GO" id="GO:0034975">
    <property type="term" value="P:protein folding in endoplasmic reticulum"/>
    <property type="evidence" value="ECO:0007669"/>
    <property type="project" value="TreeGrafter"/>
</dbReference>
<gene>
    <name evidence="9" type="ORF">SCODWIG_02163</name>
</gene>
<evidence type="ECO:0000256" key="7">
    <source>
        <dbReference type="SAM" id="SignalP"/>
    </source>
</evidence>
<evidence type="ECO:0000313" key="9">
    <source>
        <dbReference type="EMBL" id="SSD60402.1"/>
    </source>
</evidence>
<evidence type="ECO:0000313" key="10">
    <source>
        <dbReference type="Proteomes" id="UP000262825"/>
    </source>
</evidence>
<accession>A0A376B6X8</accession>
<evidence type="ECO:0000256" key="3">
    <source>
        <dbReference type="ARBA" id="ARBA00022989"/>
    </source>
</evidence>
<dbReference type="GO" id="GO:0012505">
    <property type="term" value="C:endomembrane system"/>
    <property type="evidence" value="ECO:0007669"/>
    <property type="project" value="UniProtKB-SubCell"/>
</dbReference>
<keyword evidence="10" id="KW-1185">Reference proteome</keyword>
<organism evidence="9 10">
    <name type="scientific">Saccharomycodes ludwigii</name>
    <dbReference type="NCBI Taxonomy" id="36035"/>
    <lineage>
        <taxon>Eukaryota</taxon>
        <taxon>Fungi</taxon>
        <taxon>Dikarya</taxon>
        <taxon>Ascomycota</taxon>
        <taxon>Saccharomycotina</taxon>
        <taxon>Saccharomycetes</taxon>
        <taxon>Saccharomycodales</taxon>
        <taxon>Saccharomycodaceae</taxon>
        <taxon>Saccharomycodes</taxon>
    </lineage>
</organism>
<evidence type="ECO:0000256" key="1">
    <source>
        <dbReference type="ARBA" id="ARBA00004308"/>
    </source>
</evidence>
<dbReference type="InterPro" id="IPR012919">
    <property type="entry name" value="SUN_dom"/>
</dbReference>
<dbReference type="PANTHER" id="PTHR12953:SF0">
    <property type="entry name" value="SUN DOMAIN-CONTAINING OSSIFICATION FACTOR"/>
    <property type="match status" value="1"/>
</dbReference>
<dbReference type="Pfam" id="PF07738">
    <property type="entry name" value="Sad1_UNC"/>
    <property type="match status" value="1"/>
</dbReference>
<dbReference type="GO" id="GO:0005737">
    <property type="term" value="C:cytoplasm"/>
    <property type="evidence" value="ECO:0007669"/>
    <property type="project" value="TreeGrafter"/>
</dbReference>
<feature type="compositionally biased region" description="Basic and acidic residues" evidence="5">
    <location>
        <begin position="266"/>
        <end position="276"/>
    </location>
</feature>
<dbReference type="AlphaFoldDB" id="A0A376B6X8"/>
<comment type="subcellular location">
    <subcellularLocation>
        <location evidence="1">Endomembrane system</location>
    </subcellularLocation>
</comment>
<feature type="chain" id="PRO_5017019299" description="SUN domain-containing protein" evidence="7">
    <location>
        <begin position="18"/>
        <end position="869"/>
    </location>
</feature>
<dbReference type="EMBL" id="UFAJ01000345">
    <property type="protein sequence ID" value="SSD60402.1"/>
    <property type="molecule type" value="Genomic_DNA"/>
</dbReference>
<keyword evidence="4 6" id="KW-0472">Membrane</keyword>
<dbReference type="GO" id="GO:0016020">
    <property type="term" value="C:membrane"/>
    <property type="evidence" value="ECO:0007669"/>
    <property type="project" value="InterPro"/>
</dbReference>
<dbReference type="PROSITE" id="PS51469">
    <property type="entry name" value="SUN"/>
    <property type="match status" value="1"/>
</dbReference>
<evidence type="ECO:0000256" key="2">
    <source>
        <dbReference type="ARBA" id="ARBA00022692"/>
    </source>
</evidence>
<sequence>MFFFLITFLYLYKLLNAEELTRNRYNQSLEIDTNTKSQTDILLSPQTSATITSYLETYTESIISLQETARSRQVVSDIEVNELTPNEKKSVNILTVTEDLATISFQSPTLEILLHMSTTASINDCASNNSIHSVLSKPSTFNLKSTLDPVLGKTDNNININDSMVKKSNFENESADHEEHLKTSLPDDEKFLSFDKWKAKKLDELFLKKNDQKLKKYTSPSKQQQNSFIDNIIGEEMELNFDFLTGDKPTDTSNNNNLKSQVDISSNKHESNKKNENSTIATEQVYDRNEEYEEGYELEGKPYEKKFNYASIECAATVAKTNKEAQSIMSILQENKDKSLLIPCDVSGPRYIVIELCEDILIEEVVIANFEFFSSTFKKIRISVSDRFPVSKSNGWRHLGDFEMEDIMGLQAVSIESPVIWSKFLKIDILSHYRDEYYCPISLVRVYGKTMMEVFKLEEHFYQEMEESSSNKLEDGVGINEEQIEAEKDGEKVDWGVLKQSTFDFTKNIPDFFLTSENFSDVYDINNSKNGEQCNAHLPYLKFEEFLISQKTSELSPSYCRVDAVISTTVSTIEATPTKHILNNNNSDKILSSAAAAQMIINSNAGSNTEESIFRNIMKRLALLESNATFSIMYIEEQSKLLSQTFEALETHQEKVLKDLVLAMNDTIINNLEMLQQFVDILQENSKNLINIRLNDMETLFDRNIQEVHYQWKEDIVFIKRLTYTITVAFICLLIYVLMTREAYIDQYMKDDGWYDTSTSPLLKAKENLMRLYSTSPTNGNLTSANGIGNKLKHRRQFSDPIFSTKKHDGNISDSKDVFETGDVVDGIYGSNKQYSYEDIGSAGSNSSFASSSNSSRSNSINMGEDIDI</sequence>
<feature type="compositionally biased region" description="Polar residues" evidence="5">
    <location>
        <begin position="251"/>
        <end position="264"/>
    </location>
</feature>
<evidence type="ECO:0000256" key="6">
    <source>
        <dbReference type="SAM" id="Phobius"/>
    </source>
</evidence>
<feature type="transmembrane region" description="Helical" evidence="6">
    <location>
        <begin position="722"/>
        <end position="739"/>
    </location>
</feature>
<feature type="compositionally biased region" description="Low complexity" evidence="5">
    <location>
        <begin position="844"/>
        <end position="862"/>
    </location>
</feature>
<protein>
    <recommendedName>
        <fullName evidence="8">SUN domain-containing protein</fullName>
    </recommendedName>
</protein>
<evidence type="ECO:0000259" key="8">
    <source>
        <dbReference type="PROSITE" id="PS51469"/>
    </source>
</evidence>
<keyword evidence="7" id="KW-0732">Signal</keyword>
<feature type="domain" description="SUN" evidence="8">
    <location>
        <begin position="261"/>
        <end position="451"/>
    </location>
</feature>
<evidence type="ECO:0000256" key="5">
    <source>
        <dbReference type="SAM" id="MobiDB-lite"/>
    </source>
</evidence>
<name>A0A376B6X8_9ASCO</name>
<feature type="region of interest" description="Disordered" evidence="5">
    <location>
        <begin position="844"/>
        <end position="869"/>
    </location>
</feature>
<feature type="signal peptide" evidence="7">
    <location>
        <begin position="1"/>
        <end position="17"/>
    </location>
</feature>
<dbReference type="Proteomes" id="UP000262825">
    <property type="component" value="Unassembled WGS sequence"/>
</dbReference>
<dbReference type="PANTHER" id="PTHR12953">
    <property type="entry name" value="MEMBRANE PROTEIN CH1 RELATED"/>
    <property type="match status" value="1"/>
</dbReference>